<keyword evidence="1" id="KW-1133">Transmembrane helix</keyword>
<dbReference type="AlphaFoldDB" id="A0A1N6VW63"/>
<sequence length="437" mass="46158">MRLVQVLIPEGRRSDVLSVLDEEGIDYAVWEETGRGDFEALVSFPVPETGVEPVLDQLYAAGIKEDSYTIVMSTETVVSEKLGSLKERYSGYRISRDELIARSEDLAPAASTFFIFLIVSTLIATTGLLLDSAATIIGAMVIAPLMGPAISASVGAVLADREMTSRGVTLQVTGLLAAIAAAAVFGLFLKDTVFLPPVDIRTIPQVLERTSPNFLSLFLALGSGIAGAVSIIRGTGSALVGVAIAVALIPPAATAGLGLAWGYSGVVLTAGVLVLVNLLAINLSALILLWIAGYRPEESEQATQARRAVRIRIATIALSLVFLSIVLGTISAASFAVGSVETDANNEIEAMFDSGQFGDMEVESVSVDYDIDDVLLNDPAEVTVIVTHGPNEQLPPDMAQRIDNRLTQSTGQVSAGPFHIDQDIVVDVVFVRGQTTR</sequence>
<feature type="transmembrane region" description="Helical" evidence="1">
    <location>
        <begin position="136"/>
        <end position="158"/>
    </location>
</feature>
<evidence type="ECO:0000256" key="1">
    <source>
        <dbReference type="SAM" id="Phobius"/>
    </source>
</evidence>
<protein>
    <submittedName>
        <fullName evidence="2">TIGR00341 family protein</fullName>
    </submittedName>
</protein>
<feature type="transmembrane region" description="Helical" evidence="1">
    <location>
        <begin position="239"/>
        <end position="261"/>
    </location>
</feature>
<evidence type="ECO:0000313" key="2">
    <source>
        <dbReference type="EMBL" id="SIQ82034.1"/>
    </source>
</evidence>
<feature type="transmembrane region" description="Helical" evidence="1">
    <location>
        <begin position="170"/>
        <end position="189"/>
    </location>
</feature>
<dbReference type="Pfam" id="PF04087">
    <property type="entry name" value="DUF389"/>
    <property type="match status" value="1"/>
</dbReference>
<proteinExistence type="predicted"/>
<gene>
    <name evidence="2" type="ORF">SAMN05421858_0510</name>
</gene>
<feature type="transmembrane region" description="Helical" evidence="1">
    <location>
        <begin position="267"/>
        <end position="292"/>
    </location>
</feature>
<keyword evidence="1" id="KW-0812">Transmembrane</keyword>
<dbReference type="OrthoDB" id="3266at2157"/>
<organism evidence="2 3">
    <name type="scientific">Haladaptatus litoreus</name>
    <dbReference type="NCBI Taxonomy" id="553468"/>
    <lineage>
        <taxon>Archaea</taxon>
        <taxon>Methanobacteriati</taxon>
        <taxon>Methanobacteriota</taxon>
        <taxon>Stenosarchaea group</taxon>
        <taxon>Halobacteria</taxon>
        <taxon>Halobacteriales</taxon>
        <taxon>Haladaptataceae</taxon>
        <taxon>Haladaptatus</taxon>
    </lineage>
</organism>
<keyword evidence="1" id="KW-0472">Membrane</keyword>
<dbReference type="PANTHER" id="PTHR20992">
    <property type="entry name" value="AT15442P-RELATED"/>
    <property type="match status" value="1"/>
</dbReference>
<evidence type="ECO:0000313" key="3">
    <source>
        <dbReference type="Proteomes" id="UP000186914"/>
    </source>
</evidence>
<dbReference type="PANTHER" id="PTHR20992:SF9">
    <property type="entry name" value="AT15442P-RELATED"/>
    <property type="match status" value="1"/>
</dbReference>
<keyword evidence="3" id="KW-1185">Reference proteome</keyword>
<name>A0A1N6VW63_9EURY</name>
<dbReference type="NCBIfam" id="TIGR00341">
    <property type="entry name" value="TIGR00341 family protein"/>
    <property type="match status" value="1"/>
</dbReference>
<dbReference type="EMBL" id="FTNO01000001">
    <property type="protein sequence ID" value="SIQ82034.1"/>
    <property type="molecule type" value="Genomic_DNA"/>
</dbReference>
<accession>A0A1N6VW63</accession>
<feature type="transmembrane region" description="Helical" evidence="1">
    <location>
        <begin position="313"/>
        <end position="337"/>
    </location>
</feature>
<dbReference type="InterPro" id="IPR005240">
    <property type="entry name" value="DUF389"/>
</dbReference>
<feature type="transmembrane region" description="Helical" evidence="1">
    <location>
        <begin position="106"/>
        <end position="130"/>
    </location>
</feature>
<dbReference type="RefSeq" id="WP_076427675.1">
    <property type="nucleotide sequence ID" value="NZ_FTNO01000001.1"/>
</dbReference>
<feature type="transmembrane region" description="Helical" evidence="1">
    <location>
        <begin position="214"/>
        <end position="232"/>
    </location>
</feature>
<dbReference type="Proteomes" id="UP000186914">
    <property type="component" value="Unassembled WGS sequence"/>
</dbReference>
<reference evidence="3" key="1">
    <citation type="submission" date="2017-01" db="EMBL/GenBank/DDBJ databases">
        <authorList>
            <person name="Varghese N."/>
            <person name="Submissions S."/>
        </authorList>
    </citation>
    <scope>NUCLEOTIDE SEQUENCE [LARGE SCALE GENOMIC DNA]</scope>
    <source>
        <strain evidence="3">CGMCC 1.7737</strain>
    </source>
</reference>